<dbReference type="PROSITE" id="PS01124">
    <property type="entry name" value="HTH_ARAC_FAMILY_2"/>
    <property type="match status" value="1"/>
</dbReference>
<dbReference type="InterPro" id="IPR008928">
    <property type="entry name" value="6-hairpin_glycosidase_sf"/>
</dbReference>
<dbReference type="PANTHER" id="PTHR33307:SF6">
    <property type="entry name" value="ALPHA-RHAMNOSIDASE (EUROFUNG)-RELATED"/>
    <property type="match status" value="1"/>
</dbReference>
<keyword evidence="3 8" id="KW-0378">Hydrolase</keyword>
<dbReference type="SUPFAM" id="SSF48208">
    <property type="entry name" value="Six-hairpin glycosidases"/>
    <property type="match status" value="1"/>
</dbReference>
<dbReference type="Gene3D" id="2.60.420.10">
    <property type="entry name" value="Maltose phosphorylase, domain 3"/>
    <property type="match status" value="1"/>
</dbReference>
<keyword evidence="4" id="KW-0805">Transcription regulation</keyword>
<dbReference type="Gene3D" id="2.60.40.10">
    <property type="entry name" value="Immunoglobulins"/>
    <property type="match status" value="1"/>
</dbReference>
<dbReference type="InterPro" id="IPR009057">
    <property type="entry name" value="Homeodomain-like_sf"/>
</dbReference>
<dbReference type="SUPFAM" id="SSF46689">
    <property type="entry name" value="Homeodomain-like"/>
    <property type="match status" value="2"/>
</dbReference>
<dbReference type="InterPro" id="IPR035398">
    <property type="entry name" value="Bac_rhamnosid_C"/>
</dbReference>
<dbReference type="Proteomes" id="UP001519287">
    <property type="component" value="Unassembled WGS sequence"/>
</dbReference>
<keyword evidence="6" id="KW-0804">Transcription</keyword>
<keyword evidence="5" id="KW-0238">DNA-binding</keyword>
<dbReference type="SMART" id="SM00342">
    <property type="entry name" value="HTH_ARAC"/>
    <property type="match status" value="1"/>
</dbReference>
<dbReference type="InterPro" id="IPR018060">
    <property type="entry name" value="HTH_AraC"/>
</dbReference>
<evidence type="ECO:0000256" key="3">
    <source>
        <dbReference type="ARBA" id="ARBA00022801"/>
    </source>
</evidence>
<evidence type="ECO:0000313" key="9">
    <source>
        <dbReference type="Proteomes" id="UP001519287"/>
    </source>
</evidence>
<sequence>MDDKLYQMKAKSFNLSRERPFYFFRYQHHYLEPVPLHSHNFIELVFVWSGSATHVVNYRRFGQFKYKIYPGDIFMINPNDTHTYQLDYGEQVEIVNMLIDPAMLDSIFMFESSMSEQELMDFFYAQPFLSEEARLSLILKLDAAAIGEIKGLIVKIEKEYEEKRKDYIHLLRLLLTELFIRISRCYAEKTDQDSLSTSVTETSEGTAEYLPRIIDFMKHHYNEDFSVEQLAEMASCSKRQFARSFRQATGVSVIQYLHRLRIERAKKLLSLSNKKVRVISKEVGFRDISFFNKVFKRDSGMSPKAFQAYHQQLRQNDNEYQEDSRMELKAPSHLKCEYLRNPLGIDADRPRLSWIWEQQTRGSRQSAYQIQVASSAGQLSQGKADLWDSGQVMSDQSVHIAYAGEKLTSGMQCWWMVRIWDQEGRITNFSAPAWWEMGLLAPEDWQARWIGMPAAQPYCATPLLRKEYVADRPIVRARAYVCGIGYYELFLNGQKVGDHLLDPGHTNYDKRSLYVTHDVTDYCRTGANAVAVSLAHGWYGRENDLINTEWGTAPRLIVQLHVEYEDGSVQKWITDESWQVSSGPLMQISSYVWNKSGGEVYDARLEQEGWSSPGFRADRADSWVTAEQFPSPTQALSAQMHEPTRVTRSLQAVTMTRLESGNVVYDFGRCFSGWVVLKVEGERGTEVSMRFGELIHDSGELDEDNVYGQENRYILKGEGVEIWRPSFTYHGFRYVSVAGLPGEPAVDQLIGEWVHDDVEDHGDFSSSDEMLNQIAEAVRWTQKSLMHSGVFEDCPHRERIGYGDGHMVTEQAMFNYGMGGFYSKWSRDWADAQEEASGSIYHAAPYHGFSGGGPGWGSAVALIPWDMYVYYGDKEILCRQYPAIQKWIGFLESQTENHLLQFYAVHPHQPEWEFLGDWVAPRRDMTTYDWQKAFDSSSSNPGDERPFEQASGNWPDLPSNILFNSMFLYLNVWIAHRIAVMVSDDTNAAKYSQMAEQIKQAINERFYDREHAVYGNGEQPYLAFALLLQIVPPGEEQRVLNALIYDIMEVRQGHLDTGHFGTRFLLNALMQYGREDIAHHIVSKRTFPSWGYMIDQGATTIWEQWHPHMSRIHACFLSVGAWFYKGLGGIRPAVQTPGFKHFEIRPYFADNLTFVNTSYKSAYGTIESKWRLEGTHVHWHIRVPANSTADVHVPVHSREQLTEQGRPVLQAAGVRWVREEQGKQVLHLESGMYEFEWPLNLTKV</sequence>
<dbReference type="InterPro" id="IPR008902">
    <property type="entry name" value="Rhamnosid_concanavalin"/>
</dbReference>
<dbReference type="Gene3D" id="1.50.10.10">
    <property type="match status" value="1"/>
</dbReference>
<dbReference type="InterPro" id="IPR013783">
    <property type="entry name" value="Ig-like_fold"/>
</dbReference>
<keyword evidence="9" id="KW-1185">Reference proteome</keyword>
<dbReference type="GO" id="GO:0030596">
    <property type="term" value="F:alpha-L-rhamnosidase activity"/>
    <property type="evidence" value="ECO:0007669"/>
    <property type="project" value="UniProtKB-EC"/>
</dbReference>
<dbReference type="EC" id="3.2.1.40" evidence="2"/>
<dbReference type="InterPro" id="IPR035396">
    <property type="entry name" value="Bac_rhamnosid6H"/>
</dbReference>
<dbReference type="EMBL" id="JAGGLB010000024">
    <property type="protein sequence ID" value="MBP1994211.1"/>
    <property type="molecule type" value="Genomic_DNA"/>
</dbReference>
<dbReference type="Pfam" id="PF17389">
    <property type="entry name" value="Bac_rhamnosid6H"/>
    <property type="match status" value="1"/>
</dbReference>
<evidence type="ECO:0000313" key="8">
    <source>
        <dbReference type="EMBL" id="MBP1994211.1"/>
    </source>
</evidence>
<evidence type="ECO:0000256" key="6">
    <source>
        <dbReference type="ARBA" id="ARBA00023163"/>
    </source>
</evidence>
<dbReference type="Gene3D" id="2.60.120.10">
    <property type="entry name" value="Jelly Rolls"/>
    <property type="match status" value="1"/>
</dbReference>
<dbReference type="Gene3D" id="2.60.120.260">
    <property type="entry name" value="Galactose-binding domain-like"/>
    <property type="match status" value="2"/>
</dbReference>
<evidence type="ECO:0000256" key="4">
    <source>
        <dbReference type="ARBA" id="ARBA00023015"/>
    </source>
</evidence>
<dbReference type="PANTHER" id="PTHR33307">
    <property type="entry name" value="ALPHA-RHAMNOSIDASE (EUROFUNG)"/>
    <property type="match status" value="1"/>
</dbReference>
<comment type="catalytic activity">
    <reaction evidence="1">
        <text>Hydrolysis of terminal non-reducing alpha-L-rhamnose residues in alpha-L-rhamnosides.</text>
        <dbReference type="EC" id="3.2.1.40"/>
    </reaction>
</comment>
<gene>
    <name evidence="8" type="ORF">J2Z66_005847</name>
</gene>
<dbReference type="Pfam" id="PF08531">
    <property type="entry name" value="Bac_rhamnosid_N"/>
    <property type="match status" value="1"/>
</dbReference>
<evidence type="ECO:0000256" key="1">
    <source>
        <dbReference type="ARBA" id="ARBA00001445"/>
    </source>
</evidence>
<dbReference type="Pfam" id="PF17390">
    <property type="entry name" value="Bac_rhamnosid_C"/>
    <property type="match status" value="1"/>
</dbReference>
<dbReference type="Pfam" id="PF05592">
    <property type="entry name" value="Bac_rhamnosid"/>
    <property type="match status" value="1"/>
</dbReference>
<proteinExistence type="predicted"/>
<dbReference type="InterPro" id="IPR037923">
    <property type="entry name" value="HTH-like"/>
</dbReference>
<dbReference type="InterPro" id="IPR003313">
    <property type="entry name" value="AraC-bd"/>
</dbReference>
<dbReference type="Gene3D" id="1.10.10.60">
    <property type="entry name" value="Homeodomain-like"/>
    <property type="match status" value="2"/>
</dbReference>
<comment type="caution">
    <text evidence="8">The sequence shown here is derived from an EMBL/GenBank/DDBJ whole genome shotgun (WGS) entry which is preliminary data.</text>
</comment>
<dbReference type="Pfam" id="PF25788">
    <property type="entry name" value="Ig_Rha78A_N"/>
    <property type="match status" value="1"/>
</dbReference>
<evidence type="ECO:0000259" key="7">
    <source>
        <dbReference type="PROSITE" id="PS01124"/>
    </source>
</evidence>
<dbReference type="InterPro" id="IPR013737">
    <property type="entry name" value="Bac_rhamnosid_N"/>
</dbReference>
<reference evidence="8 9" key="1">
    <citation type="submission" date="2021-03" db="EMBL/GenBank/DDBJ databases">
        <title>Genomic Encyclopedia of Type Strains, Phase IV (KMG-IV): sequencing the most valuable type-strain genomes for metagenomic binning, comparative biology and taxonomic classification.</title>
        <authorList>
            <person name="Goeker M."/>
        </authorList>
    </citation>
    <scope>NUCLEOTIDE SEQUENCE [LARGE SCALE GENOMIC DNA]</scope>
    <source>
        <strain evidence="8 9">DSM 26048</strain>
    </source>
</reference>
<dbReference type="InterPro" id="IPR016007">
    <property type="entry name" value="Alpha_rhamnosid"/>
</dbReference>
<dbReference type="Pfam" id="PF12833">
    <property type="entry name" value="HTH_18"/>
    <property type="match status" value="1"/>
</dbReference>
<feature type="domain" description="HTH araC/xylS-type" evidence="7">
    <location>
        <begin position="211"/>
        <end position="309"/>
    </location>
</feature>
<evidence type="ECO:0000256" key="2">
    <source>
        <dbReference type="ARBA" id="ARBA00012652"/>
    </source>
</evidence>
<dbReference type="InterPro" id="IPR014710">
    <property type="entry name" value="RmlC-like_jellyroll"/>
</dbReference>
<protein>
    <recommendedName>
        <fullName evidence="2">alpha-L-rhamnosidase</fullName>
        <ecNumber evidence="2">3.2.1.40</ecNumber>
    </recommendedName>
</protein>
<keyword evidence="8" id="KW-0326">Glycosidase</keyword>
<dbReference type="Pfam" id="PF02311">
    <property type="entry name" value="AraC_binding"/>
    <property type="match status" value="1"/>
</dbReference>
<accession>A0ABS4J537</accession>
<evidence type="ECO:0000256" key="5">
    <source>
        <dbReference type="ARBA" id="ARBA00023125"/>
    </source>
</evidence>
<dbReference type="SUPFAM" id="SSF51215">
    <property type="entry name" value="Regulatory protein AraC"/>
    <property type="match status" value="1"/>
</dbReference>
<dbReference type="RefSeq" id="WP_209976066.1">
    <property type="nucleotide sequence ID" value="NZ_JAGGLB010000024.1"/>
</dbReference>
<name>A0ABS4J537_9BACL</name>
<dbReference type="InterPro" id="IPR012341">
    <property type="entry name" value="6hp_glycosidase-like_sf"/>
</dbReference>
<organism evidence="8 9">
    <name type="scientific">Paenibacillus eucommiae</name>
    <dbReference type="NCBI Taxonomy" id="1355755"/>
    <lineage>
        <taxon>Bacteria</taxon>
        <taxon>Bacillati</taxon>
        <taxon>Bacillota</taxon>
        <taxon>Bacilli</taxon>
        <taxon>Bacillales</taxon>
        <taxon>Paenibacillaceae</taxon>
        <taxon>Paenibacillus</taxon>
    </lineage>
</organism>